<dbReference type="Proteomes" id="UP000029554">
    <property type="component" value="Unassembled WGS sequence"/>
</dbReference>
<evidence type="ECO:0000313" key="4">
    <source>
        <dbReference type="EMBL" id="KGD66936.1"/>
    </source>
</evidence>
<dbReference type="PANTHER" id="PTHR39639:SF1">
    <property type="entry name" value="DUF262 DOMAIN-CONTAINING PROTEIN"/>
    <property type="match status" value="1"/>
</dbReference>
<dbReference type="STRING" id="1453498.LG45_16065"/>
<comment type="caution">
    <text evidence="4">The sequence shown here is derived from an EMBL/GenBank/DDBJ whole genome shotgun (WGS) entry which is preliminary data.</text>
</comment>
<dbReference type="Pfam" id="PF03235">
    <property type="entry name" value="GmrSD_N"/>
    <property type="match status" value="2"/>
</dbReference>
<reference evidence="4 5" key="1">
    <citation type="submission" date="2014-09" db="EMBL/GenBank/DDBJ databases">
        <title>Whole Genome Shotgun of Flavobacterium aquatile LMG 4008.</title>
        <authorList>
            <person name="Gale A.N."/>
            <person name="Pipes S.E."/>
            <person name="Newman J.D."/>
        </authorList>
    </citation>
    <scope>NUCLEOTIDE SEQUENCE [LARGE SCALE GENOMIC DNA]</scope>
    <source>
        <strain evidence="4 5">LMG 4008</strain>
    </source>
</reference>
<dbReference type="eggNOG" id="COG1479">
    <property type="taxonomic scope" value="Bacteria"/>
</dbReference>
<dbReference type="Gene3D" id="3.90.220.20">
    <property type="entry name" value="DNA methylase specificity domains"/>
    <property type="match status" value="1"/>
</dbReference>
<dbReference type="RefSeq" id="WP_035128964.1">
    <property type="nucleotide sequence ID" value="NZ_JRHH01000006.1"/>
</dbReference>
<evidence type="ECO:0000256" key="2">
    <source>
        <dbReference type="ARBA" id="ARBA00023125"/>
    </source>
</evidence>
<protein>
    <recommendedName>
        <fullName evidence="3">GmrSD restriction endonucleases N-terminal domain-containing protein</fullName>
    </recommendedName>
</protein>
<organism evidence="4 5">
    <name type="scientific">Flavobacterium aquatile LMG 4008 = ATCC 11947</name>
    <dbReference type="NCBI Taxonomy" id="1453498"/>
    <lineage>
        <taxon>Bacteria</taxon>
        <taxon>Pseudomonadati</taxon>
        <taxon>Bacteroidota</taxon>
        <taxon>Flavobacteriia</taxon>
        <taxon>Flavobacteriales</taxon>
        <taxon>Flavobacteriaceae</taxon>
        <taxon>Flavobacterium</taxon>
    </lineage>
</organism>
<dbReference type="OrthoDB" id="9764212at2"/>
<keyword evidence="2" id="KW-0238">DNA-binding</keyword>
<name>A0A095SQI5_9FLAO</name>
<dbReference type="AlphaFoldDB" id="A0A095SQI5"/>
<evidence type="ECO:0000256" key="1">
    <source>
        <dbReference type="ARBA" id="ARBA00022747"/>
    </source>
</evidence>
<feature type="domain" description="GmrSD restriction endonucleases N-terminal" evidence="3">
    <location>
        <begin position="410"/>
        <end position="548"/>
    </location>
</feature>
<dbReference type="InterPro" id="IPR004919">
    <property type="entry name" value="GmrSD_N"/>
</dbReference>
<dbReference type="GO" id="GO:0009307">
    <property type="term" value="P:DNA restriction-modification system"/>
    <property type="evidence" value="ECO:0007669"/>
    <property type="project" value="UniProtKB-KW"/>
</dbReference>
<keyword evidence="1" id="KW-0680">Restriction system</keyword>
<dbReference type="GO" id="GO:0003677">
    <property type="term" value="F:DNA binding"/>
    <property type="evidence" value="ECO:0007669"/>
    <property type="project" value="UniProtKB-KW"/>
</dbReference>
<sequence>MEIREIFENKIKIEPKVMSIESLFNNPERVEKTDYKPFYQRNYVWDDEKATYFIESILLGTEIPPLIYFRNSDKVEVIDGRQRYQTILRFINNEFKLKKNGLQKLDNVGIANKNFKDFETHLQDLFWDTKLRIIEFSFHSQSLVDEELEDVVKKEIFKRYNSGITPLKPTEIDNAVYFEDDLNSFFKKKLTNDRILYRNISNVLHFEKTSNEIILKKIRQLLVQHKIPIKYYAVKKDTIISKFYEFSFSNIDEIEIQEIYSSFIEKINLLTKVKVGFPDEGILYNRLISECLFWAFSILENEGLSLNLITEDIINELILYIYKNIESFEMIRSSFAKELYNRYEVISTFFSKKFDIDFTLYLQHNSEFKLRNQELTPENEERVSFDDLRINKPEPSSIAIMDICRQMERHRFLIRPPYQRNEVINKKKSSAIIESILLGIKLPPIFVYKRKDEISEVLDGQQRLLSILGFIGQPYLDENNKVRYSDKNTFSLYLKNSILSNLHGKKFEQLNLDQKEKIKNFDLWFIEISYKNNVNFEPIDLFIRLNNKPYPIKEDTFEMWNSYVPRDVITTIKSIYSNNSEWFYIRKNNSRMENENIYTALAYLQYTWIRANKPDNFSPKDVDIYKVVNKINFRIKSKNEITKVLEDSSLSDIFITSANDFEFNFIKKLRILLSDSKDSAASTLNKNLDDIFNIENGRRTQQAFYALWYFLYDVPFETIEVKKIEIRNNLKSLFNDMTGIENRQAFDTNVSKFKSKYNSLQINLFQNNHKHRQTAFLGEIANISQGINLNEYHQTNSRNLNAHYPYLRKGEFKDFKINSEDLNYVDELTKFNSKDFFNFNDKILIKRALTSNTRLSTAYYESKLVFNTNIIGLVINRYGFETKFILSILSSRYCFHNFYLNFIKGSEETKIITLSEIRSIEIPVISIEKQQPFVIVTDYILNSNNNKEAKLFFERLLDAMVYELYFESQFQAFDIKISDYLNEIPQIELELNNSSIDSIYKKLSSPNNDLNISLLKILNMKEVINIENNF</sequence>
<evidence type="ECO:0000259" key="3">
    <source>
        <dbReference type="Pfam" id="PF03235"/>
    </source>
</evidence>
<feature type="domain" description="GmrSD restriction endonucleases N-terminal" evidence="3">
    <location>
        <begin position="20"/>
        <end position="178"/>
    </location>
</feature>
<dbReference type="SUPFAM" id="SSF116734">
    <property type="entry name" value="DNA methylase specificity domain"/>
    <property type="match status" value="1"/>
</dbReference>
<dbReference type="EMBL" id="JRHH01000006">
    <property type="protein sequence ID" value="KGD66936.1"/>
    <property type="molecule type" value="Genomic_DNA"/>
</dbReference>
<accession>A0A095SQI5</accession>
<dbReference type="InterPro" id="IPR044946">
    <property type="entry name" value="Restrct_endonuc_typeI_TRD_sf"/>
</dbReference>
<evidence type="ECO:0000313" key="5">
    <source>
        <dbReference type="Proteomes" id="UP000029554"/>
    </source>
</evidence>
<gene>
    <name evidence="4" type="ORF">LG45_16065</name>
</gene>
<keyword evidence="5" id="KW-1185">Reference proteome</keyword>
<dbReference type="PANTHER" id="PTHR39639">
    <property type="entry name" value="CHROMOSOME 16, WHOLE GENOME SHOTGUN SEQUENCE"/>
    <property type="match status" value="1"/>
</dbReference>
<proteinExistence type="predicted"/>